<dbReference type="SUPFAM" id="SSF52833">
    <property type="entry name" value="Thioredoxin-like"/>
    <property type="match status" value="1"/>
</dbReference>
<dbReference type="EMBL" id="CABM01000008">
    <property type="protein sequence ID" value="CBH95562.1"/>
    <property type="molecule type" value="Genomic_DNA"/>
</dbReference>
<dbReference type="Gene3D" id="1.20.1050.10">
    <property type="match status" value="1"/>
</dbReference>
<proteinExistence type="predicted"/>
<reference evidence="2" key="1">
    <citation type="submission" date="2009-10" db="EMBL/GenBank/DDBJ databases">
        <title>Diversity of trophic interactions inside an arsenic-rich microbial ecosystem.</title>
        <authorList>
            <person name="Bertin P.N."/>
            <person name="Heinrich-Salmeron A."/>
            <person name="Pelletier E."/>
            <person name="Goulhen-Chollet F."/>
            <person name="Arsene-Ploetze F."/>
            <person name="Gallien S."/>
            <person name="Calteau A."/>
            <person name="Vallenet D."/>
            <person name="Casiot C."/>
            <person name="Chane-Woon-Ming B."/>
            <person name="Giloteaux L."/>
            <person name="Barakat M."/>
            <person name="Bonnefoy V."/>
            <person name="Bruneel O."/>
            <person name="Chandler M."/>
            <person name="Cleiss J."/>
            <person name="Duran R."/>
            <person name="Elbaz-Poulichet F."/>
            <person name="Fonknechten N."/>
            <person name="Lauga B."/>
            <person name="Mornico D."/>
            <person name="Ortet P."/>
            <person name="Schaeffer C."/>
            <person name="Siguier P."/>
            <person name="Alexander Thil Smith A."/>
            <person name="Van Dorsselaer A."/>
            <person name="Weissenbach J."/>
            <person name="Medigue C."/>
            <person name="Le Paslier D."/>
        </authorList>
    </citation>
    <scope>NUCLEOTIDE SEQUENCE</scope>
</reference>
<dbReference type="Pfam" id="PF13410">
    <property type="entry name" value="GST_C_2"/>
    <property type="match status" value="1"/>
</dbReference>
<organism evidence="2">
    <name type="scientific">mine drainage metagenome</name>
    <dbReference type="NCBI Taxonomy" id="410659"/>
    <lineage>
        <taxon>unclassified sequences</taxon>
        <taxon>metagenomes</taxon>
        <taxon>ecological metagenomes</taxon>
    </lineage>
</organism>
<evidence type="ECO:0000259" key="1">
    <source>
        <dbReference type="PROSITE" id="PS50404"/>
    </source>
</evidence>
<protein>
    <submittedName>
        <fullName evidence="2">Putative glutathione S-transferase (Modular protein)</fullName>
        <ecNumber evidence="2">5.2.1.2</ecNumber>
    </submittedName>
</protein>
<accession>E6PKW1</accession>
<dbReference type="CDD" id="cd03043">
    <property type="entry name" value="GST_N_1"/>
    <property type="match status" value="1"/>
</dbReference>
<dbReference type="CDD" id="cd03194">
    <property type="entry name" value="GST_C_3"/>
    <property type="match status" value="1"/>
</dbReference>
<dbReference type="Pfam" id="PF13409">
    <property type="entry name" value="GST_N_2"/>
    <property type="match status" value="1"/>
</dbReference>
<feature type="domain" description="GST N-terminal" evidence="1">
    <location>
        <begin position="4"/>
        <end position="84"/>
    </location>
</feature>
<dbReference type="InterPro" id="IPR036282">
    <property type="entry name" value="Glutathione-S-Trfase_C_sf"/>
</dbReference>
<keyword evidence="2" id="KW-0808">Transferase</keyword>
<dbReference type="SUPFAM" id="SSF47616">
    <property type="entry name" value="GST C-terminal domain-like"/>
    <property type="match status" value="1"/>
</dbReference>
<keyword evidence="2" id="KW-0413">Isomerase</keyword>
<dbReference type="GO" id="GO:0006559">
    <property type="term" value="P:L-phenylalanine catabolic process"/>
    <property type="evidence" value="ECO:0007669"/>
    <property type="project" value="TreeGrafter"/>
</dbReference>
<dbReference type="GO" id="GO:0006749">
    <property type="term" value="P:glutathione metabolic process"/>
    <property type="evidence" value="ECO:0007669"/>
    <property type="project" value="TreeGrafter"/>
</dbReference>
<evidence type="ECO:0000313" key="2">
    <source>
        <dbReference type="EMBL" id="CBH95562.1"/>
    </source>
</evidence>
<dbReference type="GO" id="GO:0016034">
    <property type="term" value="F:maleylacetoacetate isomerase activity"/>
    <property type="evidence" value="ECO:0007669"/>
    <property type="project" value="UniProtKB-EC"/>
</dbReference>
<dbReference type="GO" id="GO:0004364">
    <property type="term" value="F:glutathione transferase activity"/>
    <property type="evidence" value="ECO:0007669"/>
    <property type="project" value="TreeGrafter"/>
</dbReference>
<gene>
    <name evidence="2" type="ORF">CARN2_1825</name>
</gene>
<dbReference type="PROSITE" id="PS50404">
    <property type="entry name" value="GST_NTER"/>
    <property type="match status" value="1"/>
</dbReference>
<dbReference type="Gene3D" id="3.40.30.10">
    <property type="entry name" value="Glutaredoxin"/>
    <property type="match status" value="1"/>
</dbReference>
<dbReference type="AlphaFoldDB" id="E6PKW1"/>
<comment type="caution">
    <text evidence="2">The sequence shown here is derived from an EMBL/GenBank/DDBJ whole genome shotgun (WGS) entry which is preliminary data.</text>
</comment>
<dbReference type="InterPro" id="IPR004045">
    <property type="entry name" value="Glutathione_S-Trfase_N"/>
</dbReference>
<dbReference type="EC" id="5.2.1.2" evidence="2"/>
<dbReference type="PANTHER" id="PTHR42673">
    <property type="entry name" value="MALEYLACETOACETATE ISOMERASE"/>
    <property type="match status" value="1"/>
</dbReference>
<dbReference type="PANTHER" id="PTHR42673:SF4">
    <property type="entry name" value="MALEYLACETOACETATE ISOMERASE"/>
    <property type="match status" value="1"/>
</dbReference>
<name>E6PKW1_9ZZZZ</name>
<dbReference type="InterPro" id="IPR036249">
    <property type="entry name" value="Thioredoxin-like_sf"/>
</dbReference>
<sequence length="392" mass="42772">MARTTLSISSKNYSSWSLRGWLLAKFAKLDFDQILVSPDDAGARQELLLLSPSILVPCLTHNGIKVWGTLAIAEYLDEVKPKAGLLPETLAMRAHRRAISGEMHSGFANLRSALPMNLKGHDPGYKVWARAQADIERILAIWHECLTTYGGPFLFGERGMADAMYAPVATRFMIYDVALDGACTAYAARIMALPEMQEWLAAASRGTPTSTNSTWSSEAGCSCLRRTGHDAWRRKLLPGRGRWNRARAFGIDHAEVGRPDDFQILHVGRVSRRRGNARCPGADPPVACRHQCVLVLVHEARPALGHDDDLEVGHMEMPAGTAVLGRDVGGLHQMGNHSAIGGLLEAQIAVVEKSRGPSPLNAVSPGLTCENLVLTLSNMTGLQERKTPREYA</sequence>